<comment type="caution">
    <text evidence="1">The sequence shown here is derived from an EMBL/GenBank/DDBJ whole genome shotgun (WGS) entry which is preliminary data.</text>
</comment>
<proteinExistence type="predicted"/>
<name>A0ABU7JKA4_9GAMM</name>
<dbReference type="Proteomes" id="UP001339167">
    <property type="component" value="Unassembled WGS sequence"/>
</dbReference>
<accession>A0ABU7JKA4</accession>
<reference evidence="1 2" key="1">
    <citation type="submission" date="2023-06" db="EMBL/GenBank/DDBJ databases">
        <title>Alkalimonas sp., MEB004 an alkaliphilic bacterium isolated from Lonar Lake, India.</title>
        <authorList>
            <person name="Joshi A."/>
            <person name="Thite S."/>
        </authorList>
    </citation>
    <scope>NUCLEOTIDE SEQUENCE [LARGE SCALE GENOMIC DNA]</scope>
    <source>
        <strain evidence="1 2">MEB004</strain>
    </source>
</reference>
<dbReference type="EMBL" id="JAUGZK010000026">
    <property type="protein sequence ID" value="MEE2026101.1"/>
    <property type="molecule type" value="Genomic_DNA"/>
</dbReference>
<evidence type="ECO:0000313" key="2">
    <source>
        <dbReference type="Proteomes" id="UP001339167"/>
    </source>
</evidence>
<protein>
    <submittedName>
        <fullName evidence="1">Uncharacterized protein</fullName>
    </submittedName>
</protein>
<evidence type="ECO:0000313" key="1">
    <source>
        <dbReference type="EMBL" id="MEE2026101.1"/>
    </source>
</evidence>
<keyword evidence="2" id="KW-1185">Reference proteome</keyword>
<organism evidence="1 2">
    <name type="scientific">Alkalimonas mucilaginosa</name>
    <dbReference type="NCBI Taxonomy" id="3057676"/>
    <lineage>
        <taxon>Bacteria</taxon>
        <taxon>Pseudomonadati</taxon>
        <taxon>Pseudomonadota</taxon>
        <taxon>Gammaproteobacteria</taxon>
        <taxon>Alkalimonas</taxon>
    </lineage>
</organism>
<sequence>MTNRNPKQACGGKDSDVLGVVLSTNYGCVMASYQYAEHLG</sequence>
<dbReference type="RefSeq" id="WP_330089394.1">
    <property type="nucleotide sequence ID" value="NZ_JAUGZK010000026.1"/>
</dbReference>
<gene>
    <name evidence="1" type="ORF">QWF21_17840</name>
</gene>